<accession>A0AAE1BYU8</accession>
<dbReference type="Proteomes" id="UP001274830">
    <property type="component" value="Unassembled WGS sequence"/>
</dbReference>
<name>A0AAE1BYU8_9PEZI</name>
<dbReference type="AlphaFoldDB" id="A0AAE1BYU8"/>
<proteinExistence type="predicted"/>
<sequence>MPTVRYLEDVAHVVLSGKLDGEAKTSSMTLMRNGKRFHITVHAEDVQDSPFEQDWKAIVKESDQGMVPAVAWSRWDPQCDLIINQSMVTLKRLAPTQPHWKTLHNYLHMPSYNVKLALDPDSDVVGGQVLGGSVDEPGYNFQPIHVDSMKTSSGRLPLYKAEDLVVIDAGKDLVMKPCKTQHFLGFVKSGKSADTGEENNSSFTAINAYLQLHELAPINQTLTVQEFPRFWA</sequence>
<evidence type="ECO:0000313" key="1">
    <source>
        <dbReference type="EMBL" id="KAK3672874.1"/>
    </source>
</evidence>
<dbReference type="EMBL" id="JAUTXT010000029">
    <property type="protein sequence ID" value="KAK3672874.1"/>
    <property type="molecule type" value="Genomic_DNA"/>
</dbReference>
<keyword evidence="2" id="KW-1185">Reference proteome</keyword>
<protein>
    <submittedName>
        <fullName evidence="1">Uncharacterized protein</fullName>
    </submittedName>
</protein>
<gene>
    <name evidence="1" type="ORF">LTR78_007227</name>
</gene>
<reference evidence="1" key="1">
    <citation type="submission" date="2023-07" db="EMBL/GenBank/DDBJ databases">
        <title>Black Yeasts Isolated from many extreme environments.</title>
        <authorList>
            <person name="Coleine C."/>
            <person name="Stajich J.E."/>
            <person name="Selbmann L."/>
        </authorList>
    </citation>
    <scope>NUCLEOTIDE SEQUENCE</scope>
    <source>
        <strain evidence="1">CCFEE 5485</strain>
    </source>
</reference>
<organism evidence="1 2">
    <name type="scientific">Recurvomyces mirabilis</name>
    <dbReference type="NCBI Taxonomy" id="574656"/>
    <lineage>
        <taxon>Eukaryota</taxon>
        <taxon>Fungi</taxon>
        <taxon>Dikarya</taxon>
        <taxon>Ascomycota</taxon>
        <taxon>Pezizomycotina</taxon>
        <taxon>Dothideomycetes</taxon>
        <taxon>Dothideomycetidae</taxon>
        <taxon>Mycosphaerellales</taxon>
        <taxon>Teratosphaeriaceae</taxon>
        <taxon>Recurvomyces</taxon>
    </lineage>
</organism>
<comment type="caution">
    <text evidence="1">The sequence shown here is derived from an EMBL/GenBank/DDBJ whole genome shotgun (WGS) entry which is preliminary data.</text>
</comment>
<evidence type="ECO:0000313" key="2">
    <source>
        <dbReference type="Proteomes" id="UP001274830"/>
    </source>
</evidence>